<dbReference type="InterPro" id="IPR001732">
    <property type="entry name" value="UDP-Glc/GDP-Man_DH_N"/>
</dbReference>
<feature type="binding site" evidence="10">
    <location>
        <begin position="154"/>
        <end position="157"/>
    </location>
    <ligand>
        <name>substrate</name>
    </ligand>
</feature>
<evidence type="ECO:0000256" key="1">
    <source>
        <dbReference type="ARBA" id="ARBA00004701"/>
    </source>
</evidence>
<evidence type="ECO:0000256" key="4">
    <source>
        <dbReference type="ARBA" id="ARBA00015132"/>
    </source>
</evidence>
<feature type="binding site" evidence="11">
    <location>
        <position position="85"/>
    </location>
    <ligand>
        <name>NAD(+)</name>
        <dbReference type="ChEBI" id="CHEBI:57540"/>
    </ligand>
</feature>
<evidence type="ECO:0000256" key="5">
    <source>
        <dbReference type="ARBA" id="ARBA00023002"/>
    </source>
</evidence>
<dbReference type="Gene3D" id="3.40.50.720">
    <property type="entry name" value="NAD(P)-binding Rossmann-like Domain"/>
    <property type="match status" value="2"/>
</dbReference>
<evidence type="ECO:0000256" key="11">
    <source>
        <dbReference type="PIRSR" id="PIRSR500134-3"/>
    </source>
</evidence>
<evidence type="ECO:0000256" key="3">
    <source>
        <dbReference type="ARBA" id="ARBA00012954"/>
    </source>
</evidence>
<dbReference type="SUPFAM" id="SSF52413">
    <property type="entry name" value="UDP-glucose/GDP-mannose dehydrogenase C-terminal domain"/>
    <property type="match status" value="1"/>
</dbReference>
<comment type="catalytic activity">
    <reaction evidence="7 8">
        <text>UDP-alpha-D-glucose + 2 NAD(+) + H2O = UDP-alpha-D-glucuronate + 2 NADH + 3 H(+)</text>
        <dbReference type="Rhea" id="RHEA:23596"/>
        <dbReference type="ChEBI" id="CHEBI:15377"/>
        <dbReference type="ChEBI" id="CHEBI:15378"/>
        <dbReference type="ChEBI" id="CHEBI:57540"/>
        <dbReference type="ChEBI" id="CHEBI:57945"/>
        <dbReference type="ChEBI" id="CHEBI:58052"/>
        <dbReference type="ChEBI" id="CHEBI:58885"/>
        <dbReference type="EC" id="1.1.1.22"/>
    </reaction>
</comment>
<feature type="binding site" evidence="10">
    <location>
        <begin position="254"/>
        <end position="258"/>
    </location>
    <ligand>
        <name>substrate</name>
    </ligand>
</feature>
<reference evidence="13 14" key="1">
    <citation type="submission" date="2020-07" db="EMBL/GenBank/DDBJ databases">
        <title>Endozoicomonas sp. nov., isolated from sediment.</title>
        <authorList>
            <person name="Gu T."/>
        </authorList>
    </citation>
    <scope>NUCLEOTIDE SEQUENCE [LARGE SCALE GENOMIC DNA]</scope>
    <source>
        <strain evidence="13 14">SM1973</strain>
    </source>
</reference>
<evidence type="ECO:0000256" key="2">
    <source>
        <dbReference type="ARBA" id="ARBA00006601"/>
    </source>
</evidence>
<dbReference type="GO" id="GO:0003979">
    <property type="term" value="F:UDP-glucose 6-dehydrogenase activity"/>
    <property type="evidence" value="ECO:0007669"/>
    <property type="project" value="UniProtKB-EC"/>
</dbReference>
<dbReference type="PANTHER" id="PTHR43750">
    <property type="entry name" value="UDP-GLUCOSE 6-DEHYDROGENASE TUAD"/>
    <property type="match status" value="1"/>
</dbReference>
<dbReference type="InterPro" id="IPR028357">
    <property type="entry name" value="UDPglc_DH_bac"/>
</dbReference>
<feature type="binding site" evidence="11">
    <location>
        <position position="268"/>
    </location>
    <ligand>
        <name>NAD(+)</name>
        <dbReference type="ChEBI" id="CHEBI:57540"/>
    </ligand>
</feature>
<dbReference type="NCBIfam" id="TIGR03026">
    <property type="entry name" value="NDP-sugDHase"/>
    <property type="match status" value="1"/>
</dbReference>
<dbReference type="Proteomes" id="UP000569732">
    <property type="component" value="Unassembled WGS sequence"/>
</dbReference>
<dbReference type="GO" id="GO:0006065">
    <property type="term" value="P:UDP-glucuronate biosynthetic process"/>
    <property type="evidence" value="ECO:0007669"/>
    <property type="project" value="UniProtKB-UniPathway"/>
</dbReference>
<accession>A0A853I004</accession>
<feature type="binding site" evidence="11">
    <location>
        <position position="333"/>
    </location>
    <ligand>
        <name>NAD(+)</name>
        <dbReference type="ChEBI" id="CHEBI:57540"/>
    </ligand>
</feature>
<dbReference type="EC" id="1.1.1.22" evidence="3 8"/>
<protein>
    <recommendedName>
        <fullName evidence="4 8">UDP-glucose 6-dehydrogenase</fullName>
        <ecNumber evidence="3 8">1.1.1.22</ecNumber>
    </recommendedName>
</protein>
<keyword evidence="5 8" id="KW-0560">Oxidoreductase</keyword>
<keyword evidence="6 8" id="KW-0520">NAD</keyword>
<dbReference type="InterPro" id="IPR014026">
    <property type="entry name" value="UDP-Glc/GDP-Man_DH_dimer"/>
</dbReference>
<dbReference type="SUPFAM" id="SSF51735">
    <property type="entry name" value="NAD(P)-binding Rossmann-fold domains"/>
    <property type="match status" value="1"/>
</dbReference>
<dbReference type="EMBL" id="JACCKB010000009">
    <property type="protein sequence ID" value="NYZ65939.1"/>
    <property type="molecule type" value="Genomic_DNA"/>
</dbReference>
<dbReference type="InterPro" id="IPR036291">
    <property type="entry name" value="NAD(P)-bd_dom_sf"/>
</dbReference>
<feature type="binding site" evidence="11">
    <location>
        <position position="157"/>
    </location>
    <ligand>
        <name>NAD(+)</name>
        <dbReference type="ChEBI" id="CHEBI:57540"/>
    </ligand>
</feature>
<dbReference type="GO" id="GO:0051287">
    <property type="term" value="F:NAD binding"/>
    <property type="evidence" value="ECO:0007669"/>
    <property type="project" value="InterPro"/>
</dbReference>
<evidence type="ECO:0000256" key="6">
    <source>
        <dbReference type="ARBA" id="ARBA00023027"/>
    </source>
</evidence>
<dbReference type="SMART" id="SM00984">
    <property type="entry name" value="UDPG_MGDP_dh_C"/>
    <property type="match status" value="1"/>
</dbReference>
<name>A0A853I004_9GAMM</name>
<dbReference type="InterPro" id="IPR014027">
    <property type="entry name" value="UDP-Glc/GDP-Man_DH_C"/>
</dbReference>
<feature type="domain" description="UDP-glucose/GDP-mannose dehydrogenase C-terminal" evidence="12">
    <location>
        <begin position="319"/>
        <end position="423"/>
    </location>
</feature>
<keyword evidence="14" id="KW-1185">Reference proteome</keyword>
<feature type="binding site" evidence="11">
    <location>
        <position position="120"/>
    </location>
    <ligand>
        <name>NAD(+)</name>
        <dbReference type="ChEBI" id="CHEBI:57540"/>
    </ligand>
</feature>
<dbReference type="InterPro" id="IPR036220">
    <property type="entry name" value="UDP-Glc/GDP-Man_DH_C_sf"/>
</dbReference>
<dbReference type="Pfam" id="PF03720">
    <property type="entry name" value="UDPG_MGDP_dh_C"/>
    <property type="match status" value="1"/>
</dbReference>
<evidence type="ECO:0000256" key="9">
    <source>
        <dbReference type="PIRSR" id="PIRSR500134-1"/>
    </source>
</evidence>
<dbReference type="GO" id="GO:0000271">
    <property type="term" value="P:polysaccharide biosynthetic process"/>
    <property type="evidence" value="ECO:0007669"/>
    <property type="project" value="InterPro"/>
</dbReference>
<dbReference type="Pfam" id="PF03721">
    <property type="entry name" value="UDPG_MGDP_dh_N"/>
    <property type="match status" value="1"/>
</dbReference>
<organism evidence="13 14">
    <name type="scientific">Spartinivicinus marinus</name>
    <dbReference type="NCBI Taxonomy" id="2994442"/>
    <lineage>
        <taxon>Bacteria</taxon>
        <taxon>Pseudomonadati</taxon>
        <taxon>Pseudomonadota</taxon>
        <taxon>Gammaproteobacteria</taxon>
        <taxon>Oceanospirillales</taxon>
        <taxon>Zooshikellaceae</taxon>
        <taxon>Spartinivicinus</taxon>
    </lineage>
</organism>
<evidence type="ECO:0000256" key="10">
    <source>
        <dbReference type="PIRSR" id="PIRSR500134-2"/>
    </source>
</evidence>
<dbReference type="SUPFAM" id="SSF48179">
    <property type="entry name" value="6-phosphogluconate dehydrogenase C-terminal domain-like"/>
    <property type="match status" value="1"/>
</dbReference>
<proteinExistence type="inferred from homology"/>
<dbReference type="Pfam" id="PF00984">
    <property type="entry name" value="UDPG_MGDP_dh"/>
    <property type="match status" value="1"/>
</dbReference>
<feature type="binding site" evidence="10">
    <location>
        <position position="262"/>
    </location>
    <ligand>
        <name>substrate</name>
    </ligand>
</feature>
<comment type="similarity">
    <text evidence="2 8">Belongs to the UDP-glucose/GDP-mannose dehydrogenase family.</text>
</comment>
<evidence type="ECO:0000313" key="13">
    <source>
        <dbReference type="EMBL" id="NYZ65939.1"/>
    </source>
</evidence>
<dbReference type="PIRSF" id="PIRSF000124">
    <property type="entry name" value="UDPglc_GDPman_dh"/>
    <property type="match status" value="1"/>
</dbReference>
<gene>
    <name evidence="13" type="ORF">H0A36_07925</name>
</gene>
<dbReference type="PIRSF" id="PIRSF500134">
    <property type="entry name" value="UDPglc_DH_bac"/>
    <property type="match status" value="1"/>
</dbReference>
<evidence type="ECO:0000256" key="7">
    <source>
        <dbReference type="ARBA" id="ARBA00047473"/>
    </source>
</evidence>
<dbReference type="PANTHER" id="PTHR43750:SF3">
    <property type="entry name" value="UDP-GLUCOSE 6-DEHYDROGENASE TUAD"/>
    <property type="match status" value="1"/>
</dbReference>
<dbReference type="InterPro" id="IPR008927">
    <property type="entry name" value="6-PGluconate_DH-like_C_sf"/>
</dbReference>
<comment type="caution">
    <text evidence="13">The sequence shown here is derived from an EMBL/GenBank/DDBJ whole genome shotgun (WGS) entry which is preliminary data.</text>
</comment>
<dbReference type="AlphaFoldDB" id="A0A853I004"/>
<sequence length="445" mass="49209">MKITIMGTGYVGLVTGACLADVGHQVFCFDINREKIQQLLQGQVPFFEPGLAQIIKRNVSQRLFFSDDFLQSLNYADVIFIAVGTPPNGDGSADLQYVLGLAEQIGSHITDSKIIVTKSTVPVGTAEKVKQVVDQQLEVRGLTVNVEVVANPEFLKEGAAVADFMRPDRIVVGVESESTKQVMSEIYAPFNRNHNRMMFMEVKAAELTKYAANAMLATKISFMNDMANLAERLGVDIEQVRLGIGSDHRIGYHFIYPGCGYGGSCFPKDVKAITQTARQAGSPLTLLETVDQVNQKQKQALFNKLNQYFAGELSGKVIAVWGLAFKPKTDDMREAPSRQLMEQLWQVGATVKAFDPEAMAQARLIYEGSLKLTLVDNPYDALVEADALVICTEWAVFRAPDFEQMRQLLRQPVIFDGRNIYDPHAMACLGFHYYAIGRGKSALNG</sequence>
<comment type="pathway">
    <text evidence="1">Nucleotide-sugar biosynthesis; UDP-alpha-D-glucuronate biosynthesis; UDP-alpha-D-glucuronate from UDP-alpha-D-glucose: step 1/1.</text>
</comment>
<feature type="binding site" evidence="10">
    <location>
        <position position="326"/>
    </location>
    <ligand>
        <name>substrate</name>
    </ligand>
</feature>
<dbReference type="RefSeq" id="WP_180567970.1">
    <property type="nucleotide sequence ID" value="NZ_JACCKB010000009.1"/>
</dbReference>
<feature type="binding site" evidence="11">
    <location>
        <position position="30"/>
    </location>
    <ligand>
        <name>NAD(+)</name>
        <dbReference type="ChEBI" id="CHEBI:57540"/>
    </ligand>
</feature>
<evidence type="ECO:0000259" key="12">
    <source>
        <dbReference type="SMART" id="SM00984"/>
    </source>
</evidence>
<dbReference type="Gene3D" id="1.20.5.100">
    <property type="entry name" value="Cytochrome c1, transmembrane anchor, C-terminal"/>
    <property type="match status" value="1"/>
</dbReference>
<feature type="active site" description="Nucleophile" evidence="9">
    <location>
        <position position="265"/>
    </location>
</feature>
<evidence type="ECO:0000313" key="14">
    <source>
        <dbReference type="Proteomes" id="UP000569732"/>
    </source>
</evidence>
<dbReference type="InterPro" id="IPR017476">
    <property type="entry name" value="UDP-Glc/GDP-Man"/>
</dbReference>
<evidence type="ECO:0000256" key="8">
    <source>
        <dbReference type="PIRNR" id="PIRNR000124"/>
    </source>
</evidence>
<dbReference type="PROSITE" id="PS51257">
    <property type="entry name" value="PROKAR_LIPOPROTEIN"/>
    <property type="match status" value="1"/>
</dbReference>
<feature type="binding site" evidence="10">
    <location>
        <position position="209"/>
    </location>
    <ligand>
        <name>substrate</name>
    </ligand>
</feature>
<feature type="binding site" evidence="11">
    <location>
        <position position="35"/>
    </location>
    <ligand>
        <name>NAD(+)</name>
        <dbReference type="ChEBI" id="CHEBI:57540"/>
    </ligand>
</feature>
<dbReference type="UniPathway" id="UPA00038">
    <property type="reaction ID" value="UER00491"/>
</dbReference>